<name>A0ABW1A3G9_9ACTN</name>
<dbReference type="Proteomes" id="UP001596074">
    <property type="component" value="Unassembled WGS sequence"/>
</dbReference>
<evidence type="ECO:0000313" key="2">
    <source>
        <dbReference type="Proteomes" id="UP001596074"/>
    </source>
</evidence>
<reference evidence="2" key="1">
    <citation type="journal article" date="2019" name="Int. J. Syst. Evol. Microbiol.">
        <title>The Global Catalogue of Microorganisms (GCM) 10K type strain sequencing project: providing services to taxonomists for standard genome sequencing and annotation.</title>
        <authorList>
            <consortium name="The Broad Institute Genomics Platform"/>
            <consortium name="The Broad Institute Genome Sequencing Center for Infectious Disease"/>
            <person name="Wu L."/>
            <person name="Ma J."/>
        </authorList>
    </citation>
    <scope>NUCLEOTIDE SEQUENCE [LARGE SCALE GENOMIC DNA]</scope>
    <source>
        <strain evidence="2">KCTC 42087</strain>
    </source>
</reference>
<organism evidence="1 2">
    <name type="scientific">Actinomadura rugatobispora</name>
    <dbReference type="NCBI Taxonomy" id="1994"/>
    <lineage>
        <taxon>Bacteria</taxon>
        <taxon>Bacillati</taxon>
        <taxon>Actinomycetota</taxon>
        <taxon>Actinomycetes</taxon>
        <taxon>Streptosporangiales</taxon>
        <taxon>Thermomonosporaceae</taxon>
        <taxon>Actinomadura</taxon>
    </lineage>
</organism>
<evidence type="ECO:0000313" key="1">
    <source>
        <dbReference type="EMBL" id="MFC5748734.1"/>
    </source>
</evidence>
<keyword evidence="2" id="KW-1185">Reference proteome</keyword>
<gene>
    <name evidence="1" type="ORF">ACFPZN_24220</name>
</gene>
<accession>A0ABW1A3G9</accession>
<comment type="caution">
    <text evidence="1">The sequence shown here is derived from an EMBL/GenBank/DDBJ whole genome shotgun (WGS) entry which is preliminary data.</text>
</comment>
<dbReference type="RefSeq" id="WP_378284412.1">
    <property type="nucleotide sequence ID" value="NZ_JBHSON010000035.1"/>
</dbReference>
<proteinExistence type="predicted"/>
<sequence>MNDAWTVLPFEGLAGVVPEGIGLGGRRSEIAGRLATAFGRGLGERQLFRKAPWATGLCEQYADGGLILFFDDVDRLVYLELYEPAPVSYAGVALLGRDTGAVIADLAAAGCRLVEGEEGYDVPDAGFNLTGEPGLPVESVGIYAKNPAESLLGMSGEEPVEAISEHHLVSGKGTRIVQLGQDRLRLRSVLGPAQQSRPDYGGENQDWYFDHGLILGFDGDDRLISLAISYVGRTGTAWFNGVQLLDRPYDEVVADLGAQGVRVEREALGGRAPEHGFALHLIGLRNPAMPVVAVSFTAENESGHDQS</sequence>
<dbReference type="EMBL" id="JBHSON010000035">
    <property type="protein sequence ID" value="MFC5748734.1"/>
    <property type="molecule type" value="Genomic_DNA"/>
</dbReference>
<protein>
    <submittedName>
        <fullName evidence="1">Uncharacterized protein</fullName>
    </submittedName>
</protein>